<keyword evidence="1" id="KW-0547">Nucleotide-binding</keyword>
<feature type="region of interest" description="Disordered" evidence="3">
    <location>
        <begin position="815"/>
        <end position="834"/>
    </location>
</feature>
<dbReference type="SMART" id="SM00421">
    <property type="entry name" value="HTH_LUXR"/>
    <property type="match status" value="1"/>
</dbReference>
<comment type="caution">
    <text evidence="5">The sequence shown here is derived from an EMBL/GenBank/DDBJ whole genome shotgun (WGS) entry which is preliminary data.</text>
</comment>
<dbReference type="InterPro" id="IPR000792">
    <property type="entry name" value="Tscrpt_reg_LuxR_C"/>
</dbReference>
<dbReference type="Pfam" id="PF00196">
    <property type="entry name" value="GerE"/>
    <property type="match status" value="1"/>
</dbReference>
<feature type="domain" description="HTH luxR-type" evidence="4">
    <location>
        <begin position="922"/>
        <end position="987"/>
    </location>
</feature>
<evidence type="ECO:0000256" key="1">
    <source>
        <dbReference type="ARBA" id="ARBA00022741"/>
    </source>
</evidence>
<sequence length="999" mass="104458">MTRPVEPGAPGAGFGFVGRQPELARLTEAMLRPPAVVLVEGEAGLGKSRLVAEAAAGAAAAGRRVLTGFCHPLREPLAFGPVVDALRAVGPLLPPSDRIPASAGALRPLLPDLADRLPPHPASAGDGLPGRHLLVQAVRALLGALGDVVLVIEDLHWVDDATRELLLLLARDMPPGLALVLTYRAEDLPPDTPALGAAYRRPAGVGGALIRLNPLAETEVHDLARAALGPRATPALTRVLFDRSEGLPLVAEEDLITLCEQRGGSGLTDAADLAADLEHSEVPRGLRDAVTERLAGLSADASAVAAAAAVLGVPAGEELLAAVSGLDRQATADGLTEALRAAVLHENPMARYGFRHVLAQQVAYRRLPGPQRTALHRRAVGALGAREPRPLVQIAHHTLALGDRTAWQEVAEAAADQAVALGDSGSAGVLLHRLLDEPDLDPSRRGRAALALARIAANGVDSAASAATLTAIIADPRLPVADRGEIRLTLGILTAIHGGDRAGFAGIEESLDDLEERPARAARAMVALAMNEREGASERAPEWLERAERTLAAGPDEEVAAALRATRLTFRAREGDPAVWSLLDELPRRSEQAEIVRQTTRALFNVGEIAVELGHDRRAARLLEESRRLARQAAIPYLECYSRIALARLDGLAGRWEGLEDRVAALGAEFPDLAMASAEQALLLGRLAVARGRLAVARQRFAEARPYGERESQVTAAMRAAAGPAALQLAEGDSAQAAATLAPALSALRRVGAWPRAAELLPVAVEVFLAEGGRAAAVELVGQAEVGLEGRDAPAAVAALAFARGLLLADGDRAGDRDGAAREGAGDRDGAGREGAARDYVGAAEEFTRSRDLWREIGRPYEAARAEERAGTALAEHDRTAAGERIAAAEQSYLALGAASDAARCQRLRRDLGLGRAASPGRRGYGEKLSPRERQVAALAAQGAANQDIARALFLSPRTVEHHVASVLRKLGVGRSGLREALAAADGADTAAARTGPDA</sequence>
<proteinExistence type="predicted"/>
<dbReference type="CDD" id="cd06170">
    <property type="entry name" value="LuxR_C_like"/>
    <property type="match status" value="1"/>
</dbReference>
<dbReference type="SUPFAM" id="SSF46894">
    <property type="entry name" value="C-terminal effector domain of the bipartite response regulators"/>
    <property type="match status" value="1"/>
</dbReference>
<keyword evidence="2" id="KW-0067">ATP-binding</keyword>
<dbReference type="InterPro" id="IPR036388">
    <property type="entry name" value="WH-like_DNA-bd_sf"/>
</dbReference>
<dbReference type="EMBL" id="JBHSOD010000086">
    <property type="protein sequence ID" value="MFC5890549.1"/>
    <property type="molecule type" value="Genomic_DNA"/>
</dbReference>
<evidence type="ECO:0000256" key="2">
    <source>
        <dbReference type="ARBA" id="ARBA00022840"/>
    </source>
</evidence>
<dbReference type="PROSITE" id="PS00622">
    <property type="entry name" value="HTH_LUXR_1"/>
    <property type="match status" value="1"/>
</dbReference>
<dbReference type="Proteomes" id="UP001596067">
    <property type="component" value="Unassembled WGS sequence"/>
</dbReference>
<evidence type="ECO:0000256" key="3">
    <source>
        <dbReference type="SAM" id="MobiDB-lite"/>
    </source>
</evidence>
<dbReference type="InterPro" id="IPR016032">
    <property type="entry name" value="Sig_transdc_resp-reg_C-effctor"/>
</dbReference>
<dbReference type="InterPro" id="IPR041664">
    <property type="entry name" value="AAA_16"/>
</dbReference>
<accession>A0ABW1F9K2</accession>
<organism evidence="5 6">
    <name type="scientific">Kitasatospora aburaviensis</name>
    <dbReference type="NCBI Taxonomy" id="67265"/>
    <lineage>
        <taxon>Bacteria</taxon>
        <taxon>Bacillati</taxon>
        <taxon>Actinomycetota</taxon>
        <taxon>Actinomycetes</taxon>
        <taxon>Kitasatosporales</taxon>
        <taxon>Streptomycetaceae</taxon>
        <taxon>Kitasatospora</taxon>
    </lineage>
</organism>
<dbReference type="Gene3D" id="1.10.10.10">
    <property type="entry name" value="Winged helix-like DNA-binding domain superfamily/Winged helix DNA-binding domain"/>
    <property type="match status" value="1"/>
</dbReference>
<keyword evidence="6" id="KW-1185">Reference proteome</keyword>
<dbReference type="Pfam" id="PF13191">
    <property type="entry name" value="AAA_16"/>
    <property type="match status" value="1"/>
</dbReference>
<dbReference type="PRINTS" id="PR00038">
    <property type="entry name" value="HTHLUXR"/>
</dbReference>
<dbReference type="PANTHER" id="PTHR16305:SF35">
    <property type="entry name" value="TRANSCRIPTIONAL ACTIVATOR DOMAIN"/>
    <property type="match status" value="1"/>
</dbReference>
<evidence type="ECO:0000259" key="4">
    <source>
        <dbReference type="PROSITE" id="PS50043"/>
    </source>
</evidence>
<dbReference type="RefSeq" id="WP_313767517.1">
    <property type="nucleotide sequence ID" value="NZ_BAAAVH010000026.1"/>
</dbReference>
<name>A0ABW1F9K2_9ACTN</name>
<dbReference type="SUPFAM" id="SSF52540">
    <property type="entry name" value="P-loop containing nucleoside triphosphate hydrolases"/>
    <property type="match status" value="1"/>
</dbReference>
<dbReference type="InterPro" id="IPR027417">
    <property type="entry name" value="P-loop_NTPase"/>
</dbReference>
<dbReference type="PANTHER" id="PTHR16305">
    <property type="entry name" value="TESTICULAR SOLUBLE ADENYLYL CYCLASE"/>
    <property type="match status" value="1"/>
</dbReference>
<protein>
    <submittedName>
        <fullName evidence="5">AAA family ATPase</fullName>
    </submittedName>
</protein>
<dbReference type="PROSITE" id="PS50043">
    <property type="entry name" value="HTH_LUXR_2"/>
    <property type="match status" value="1"/>
</dbReference>
<reference evidence="6" key="1">
    <citation type="journal article" date="2019" name="Int. J. Syst. Evol. Microbiol.">
        <title>The Global Catalogue of Microorganisms (GCM) 10K type strain sequencing project: providing services to taxonomists for standard genome sequencing and annotation.</title>
        <authorList>
            <consortium name="The Broad Institute Genomics Platform"/>
            <consortium name="The Broad Institute Genome Sequencing Center for Infectious Disease"/>
            <person name="Wu L."/>
            <person name="Ma J."/>
        </authorList>
    </citation>
    <scope>NUCLEOTIDE SEQUENCE [LARGE SCALE GENOMIC DNA]</scope>
    <source>
        <strain evidence="6">CGMCC 4.1469</strain>
    </source>
</reference>
<gene>
    <name evidence="5" type="ORF">ACFP0N_36915</name>
</gene>
<evidence type="ECO:0000313" key="5">
    <source>
        <dbReference type="EMBL" id="MFC5890549.1"/>
    </source>
</evidence>
<evidence type="ECO:0000313" key="6">
    <source>
        <dbReference type="Proteomes" id="UP001596067"/>
    </source>
</evidence>